<sequence>MSERALDVVAEEFPRFSEFHGFHVGPHPLLRVNLTEAADLWSQRGRDDSGLLAELDGLHREQAAAAPLLSDLLYDIAGRVDRARRQAVVLPLRRAIHNGRMPKAPVDTSVFAEAAGGDAVREWLDRQERIEKLRRELHAGYEETLDEERRRLAAVLHDGYLGRSLAVSSPLLPEVADRYRTGGWARPGKKTRKAEASLLRYAMRAAAKTSPYSQYTAVEFLTAEAEPASELRIASAVQTNQAFLRRVEAGIARLPSARDRLTLHPSAGLRHVDGQLVAVGDRDQLGEEAAAVAERYGEAQVTTPAKPAVMALLSWLEKRPDASATFAELAAVIEQAVPGADAAAAASFIERLRGGGVLAAAPLVDEHAPDPLERLCSWLAGCDRDAPGGGTAADVGDHLDRIVRAQRDFATAEPDRRVALLRSSRADSEAALGLLGDDVARRAAPEPLWFEDCRLADPVTAGTADFSAVLRECRDLMGILEIFDEQHVFSRVLSKRFTAQYGTGGECPDLDALGELYLPAYGDALQITEGFEHELIETDPVIGELVALRRSVLTPLVADLRAASSAGTAAPVEIAPEVLERVRREVPAWVRDYSSSYSVFLQPLGGRPATGAVLNKIYNGWGNYLSRFLTHAPAEIADAVRATLRAHYPDTDTVAELRPVQGFNANVHPLLAETELDFDRRGGGDRIPLERLSIRHDPRSDRVQLWDTATGRRVHPLYLGFLIPYYLPSRLVPLTAIAGSGSVMFEPQVSADRAAAADRGGVRHYPRVAFGGLTLARARWHVPAESIPRSRPDEGAADYFVRLNEWRAAAGLPDEVFLHPPAPELDPGKVNDYFNSYLGNRKPQYVALLSRLHVRHLERLLVEQPGAEIVFEEALPAPSQALPIAQGRHTAELVAEFYRPARPPRKDAH</sequence>
<feature type="domain" description="Lantibiotic dehydratase N-terminal" evidence="1">
    <location>
        <begin position="162"/>
        <end position="513"/>
    </location>
</feature>
<organism evidence="2 3">
    <name type="scientific">Streptomonospora halophila</name>
    <dbReference type="NCBI Taxonomy" id="427369"/>
    <lineage>
        <taxon>Bacteria</taxon>
        <taxon>Bacillati</taxon>
        <taxon>Actinomycetota</taxon>
        <taxon>Actinomycetes</taxon>
        <taxon>Streptosporangiales</taxon>
        <taxon>Nocardiopsidaceae</taxon>
        <taxon>Streptomonospora</taxon>
    </lineage>
</organism>
<dbReference type="EMBL" id="BAABIK010000034">
    <property type="protein sequence ID" value="GAA4955090.1"/>
    <property type="molecule type" value="Genomic_DNA"/>
</dbReference>
<proteinExistence type="predicted"/>
<protein>
    <submittedName>
        <fullName evidence="2">Lantibiotic dehydratase</fullName>
    </submittedName>
</protein>
<accession>A0ABP9GW36</accession>
<feature type="domain" description="Lantibiotic dehydratase N-terminal" evidence="1">
    <location>
        <begin position="621"/>
        <end position="819"/>
    </location>
</feature>
<evidence type="ECO:0000313" key="3">
    <source>
        <dbReference type="Proteomes" id="UP001499993"/>
    </source>
</evidence>
<dbReference type="Proteomes" id="UP001499993">
    <property type="component" value="Unassembled WGS sequence"/>
</dbReference>
<dbReference type="Pfam" id="PF04738">
    <property type="entry name" value="Lant_dehydr_N"/>
    <property type="match status" value="2"/>
</dbReference>
<comment type="caution">
    <text evidence="2">The sequence shown here is derived from an EMBL/GenBank/DDBJ whole genome shotgun (WGS) entry which is preliminary data.</text>
</comment>
<evidence type="ECO:0000259" key="1">
    <source>
        <dbReference type="Pfam" id="PF04738"/>
    </source>
</evidence>
<gene>
    <name evidence="2" type="ORF">GCM10023224_45770</name>
</gene>
<dbReference type="InterPro" id="IPR006827">
    <property type="entry name" value="Lant_deHydtase_N"/>
</dbReference>
<evidence type="ECO:0000313" key="2">
    <source>
        <dbReference type="EMBL" id="GAA4955090.1"/>
    </source>
</evidence>
<reference evidence="3" key="1">
    <citation type="journal article" date="2019" name="Int. J. Syst. Evol. Microbiol.">
        <title>The Global Catalogue of Microorganisms (GCM) 10K type strain sequencing project: providing services to taxonomists for standard genome sequencing and annotation.</title>
        <authorList>
            <consortium name="The Broad Institute Genomics Platform"/>
            <consortium name="The Broad Institute Genome Sequencing Center for Infectious Disease"/>
            <person name="Wu L."/>
            <person name="Ma J."/>
        </authorList>
    </citation>
    <scope>NUCLEOTIDE SEQUENCE [LARGE SCALE GENOMIC DNA]</scope>
    <source>
        <strain evidence="3">JCM 18123</strain>
    </source>
</reference>
<name>A0ABP9GW36_9ACTN</name>
<keyword evidence="3" id="KW-1185">Reference proteome</keyword>